<evidence type="ECO:0000256" key="1">
    <source>
        <dbReference type="SAM" id="Phobius"/>
    </source>
</evidence>
<keyword evidence="1" id="KW-0812">Transmembrane</keyword>
<dbReference type="SMART" id="SM00900">
    <property type="entry name" value="FMN_bind"/>
    <property type="match status" value="1"/>
</dbReference>
<organism evidence="3 4">
    <name type="scientific">Clostridium oceanicum</name>
    <dbReference type="NCBI Taxonomy" id="1543"/>
    <lineage>
        <taxon>Bacteria</taxon>
        <taxon>Bacillati</taxon>
        <taxon>Bacillota</taxon>
        <taxon>Clostridia</taxon>
        <taxon>Eubacteriales</taxon>
        <taxon>Clostridiaceae</taxon>
        <taxon>Clostridium</taxon>
    </lineage>
</organism>
<keyword evidence="1" id="KW-0472">Membrane</keyword>
<feature type="transmembrane region" description="Helical" evidence="1">
    <location>
        <begin position="6"/>
        <end position="23"/>
    </location>
</feature>
<evidence type="ECO:0000259" key="2">
    <source>
        <dbReference type="SMART" id="SM00900"/>
    </source>
</evidence>
<comment type="caution">
    <text evidence="3">The sequence shown here is derived from an EMBL/GenBank/DDBJ whole genome shotgun (WGS) entry which is preliminary data.</text>
</comment>
<dbReference type="Proteomes" id="UP001501510">
    <property type="component" value="Unassembled WGS sequence"/>
</dbReference>
<feature type="domain" description="FMN-binding" evidence="2">
    <location>
        <begin position="41"/>
        <end position="115"/>
    </location>
</feature>
<evidence type="ECO:0000313" key="3">
    <source>
        <dbReference type="EMBL" id="GAA0736241.1"/>
    </source>
</evidence>
<keyword evidence="4" id="KW-1185">Reference proteome</keyword>
<proteinExistence type="predicted"/>
<keyword evidence="1" id="KW-1133">Transmembrane helix</keyword>
<protein>
    <recommendedName>
        <fullName evidence="2">FMN-binding domain-containing protein</fullName>
    </recommendedName>
</protein>
<evidence type="ECO:0000313" key="4">
    <source>
        <dbReference type="Proteomes" id="UP001501510"/>
    </source>
</evidence>
<dbReference type="Pfam" id="PF04205">
    <property type="entry name" value="FMN_bind"/>
    <property type="match status" value="1"/>
</dbReference>
<sequence length="121" mass="13484">MMIKKYGTFISIIILAFVVVTLFKPKKLLYKEGCYEGVGQGNHSQIKVKVITGKYRIKEIKILEQEETPGLCDIVYDEIPESVLKNNNVDVNVVSGASYTSQGLINAIKDAVNKAKLKKGY</sequence>
<accession>A0ABP3UMU5</accession>
<dbReference type="InterPro" id="IPR007329">
    <property type="entry name" value="FMN-bd"/>
</dbReference>
<reference evidence="4" key="1">
    <citation type="journal article" date="2019" name="Int. J. Syst. Evol. Microbiol.">
        <title>The Global Catalogue of Microorganisms (GCM) 10K type strain sequencing project: providing services to taxonomists for standard genome sequencing and annotation.</title>
        <authorList>
            <consortium name="The Broad Institute Genomics Platform"/>
            <consortium name="The Broad Institute Genome Sequencing Center for Infectious Disease"/>
            <person name="Wu L."/>
            <person name="Ma J."/>
        </authorList>
    </citation>
    <scope>NUCLEOTIDE SEQUENCE [LARGE SCALE GENOMIC DNA]</scope>
    <source>
        <strain evidence="4">JCM 1407</strain>
    </source>
</reference>
<dbReference type="RefSeq" id="WP_343759644.1">
    <property type="nucleotide sequence ID" value="NZ_BAAACG010000006.1"/>
</dbReference>
<name>A0ABP3UMU5_9CLOT</name>
<dbReference type="Gene3D" id="3.90.1010.20">
    <property type="match status" value="1"/>
</dbReference>
<dbReference type="EMBL" id="BAAACG010000006">
    <property type="protein sequence ID" value="GAA0736241.1"/>
    <property type="molecule type" value="Genomic_DNA"/>
</dbReference>
<gene>
    <name evidence="3" type="ORF">GCM10008906_10990</name>
</gene>